<sequence length="288" mass="31881">MAFGLLFLKKILILGGVVGAPVSLVFSDFYSKGAKLEVMSDEATQVTGQKKVAILVANNNKIKSGNGSIDCTKSENQKKLFGIGLLSEINSKQVVGDLIKGGLVPVGCTKESKLEIAGNPANFWYGVLDYENVVVELLQVGTYTNEHKKGQKEWISWDDKVGKWKSEQANEIDLKPYDKCFNKKLPLLSEPLKKAFSDEKIKDDDNRKIKLNSFPDCKDQVFSNQVMTIYTKNGTGEKWQAGSSGWGAFKGAYGDRLSNIRVGDRKIGTSDGKIFYEFPRTVTLKNKS</sequence>
<evidence type="ECO:0000313" key="1">
    <source>
        <dbReference type="EMBL" id="AHC40219.1"/>
    </source>
</evidence>
<protein>
    <submittedName>
        <fullName evidence="1">Uncharacterized protein</fullName>
    </submittedName>
</protein>
<proteinExistence type="predicted"/>
<evidence type="ECO:0000313" key="2">
    <source>
        <dbReference type="Proteomes" id="UP000018745"/>
    </source>
</evidence>
<dbReference type="EMBL" id="CP006935">
    <property type="protein sequence ID" value="AHC40219.1"/>
    <property type="molecule type" value="Genomic_DNA"/>
</dbReference>
<name>A0ABM5P1I0_9MOLU</name>
<reference evidence="1 2" key="1">
    <citation type="journal article" date="2014" name="Genome Announc.">
        <title>Complete Genome Sequence of Mycoplasma ovis Strain Michigan, a Hemoplasma of Sheep with Two Distinct 16S rRNA Genes.</title>
        <authorList>
            <person name="Deshuillers P.L."/>
            <person name="Santos A.P."/>
            <person name="do Nascimento N.C."/>
            <person name="Hampel J.A."/>
            <person name="Bergin I.L."/>
            <person name="Dyson M.C."/>
            <person name="Messick J.B."/>
        </authorList>
    </citation>
    <scope>NUCLEOTIDE SEQUENCE [LARGE SCALE GENOMIC DNA]</scope>
    <source>
        <strain evidence="1 2">Michigan</strain>
    </source>
</reference>
<accession>A0ABM5P1I0</accession>
<dbReference type="RefSeq" id="WP_024071103.1">
    <property type="nucleotide sequence ID" value="NC_023062.1"/>
</dbReference>
<keyword evidence="2" id="KW-1185">Reference proteome</keyword>
<organism evidence="1 2">
    <name type="scientific">Mycoplasma ovis str. Michigan</name>
    <dbReference type="NCBI Taxonomy" id="1415773"/>
    <lineage>
        <taxon>Bacteria</taxon>
        <taxon>Bacillati</taxon>
        <taxon>Mycoplasmatota</taxon>
        <taxon>Mollicutes</taxon>
        <taxon>Mycoplasmataceae</taxon>
        <taxon>Mycoplasma</taxon>
    </lineage>
</organism>
<gene>
    <name evidence="1" type="ORF">OVS_01585</name>
</gene>
<dbReference type="Proteomes" id="UP000018745">
    <property type="component" value="Chromosome"/>
</dbReference>